<protein>
    <submittedName>
        <fullName evidence="1">Uncharacterized protein</fullName>
    </submittedName>
</protein>
<gene>
    <name evidence="1" type="ORF">QYF61_017072</name>
</gene>
<dbReference type="Proteomes" id="UP001333110">
    <property type="component" value="Unassembled WGS sequence"/>
</dbReference>
<dbReference type="EMBL" id="JAUNZN010000026">
    <property type="protein sequence ID" value="KAK4808052.1"/>
    <property type="molecule type" value="Genomic_DNA"/>
</dbReference>
<comment type="caution">
    <text evidence="1">The sequence shown here is derived from an EMBL/GenBank/DDBJ whole genome shotgun (WGS) entry which is preliminary data.</text>
</comment>
<organism evidence="1 2">
    <name type="scientific">Mycteria americana</name>
    <name type="common">Wood stork</name>
    <dbReference type="NCBI Taxonomy" id="33587"/>
    <lineage>
        <taxon>Eukaryota</taxon>
        <taxon>Metazoa</taxon>
        <taxon>Chordata</taxon>
        <taxon>Craniata</taxon>
        <taxon>Vertebrata</taxon>
        <taxon>Euteleostomi</taxon>
        <taxon>Archelosauria</taxon>
        <taxon>Archosauria</taxon>
        <taxon>Dinosauria</taxon>
        <taxon>Saurischia</taxon>
        <taxon>Theropoda</taxon>
        <taxon>Coelurosauria</taxon>
        <taxon>Aves</taxon>
        <taxon>Neognathae</taxon>
        <taxon>Neoaves</taxon>
        <taxon>Aequornithes</taxon>
        <taxon>Ciconiiformes</taxon>
        <taxon>Ciconiidae</taxon>
        <taxon>Mycteria</taxon>
    </lineage>
</organism>
<accession>A0AAN7RKV5</accession>
<reference evidence="1 2" key="1">
    <citation type="journal article" date="2023" name="J. Hered.">
        <title>Chromosome-level genome of the wood stork (Mycteria americana) provides insight into avian chromosome evolution.</title>
        <authorList>
            <person name="Flamio R. Jr."/>
            <person name="Ramstad K.M."/>
        </authorList>
    </citation>
    <scope>NUCLEOTIDE SEQUENCE [LARGE SCALE GENOMIC DNA]</scope>
    <source>
        <strain evidence="1">JAX WOST 10</strain>
    </source>
</reference>
<sequence>MPKNLLKRAVLTPQPSYFSAQKITTLIPRTERCGKFIISLELATSQGQRCNQVFIVRAELQCWAPPFEKDVKVLECAQRRAAKLVTGLEGMSCEERPRALGLSPLERRKLRGNLIALCSFLRRGCGEGGADPFSLGSRDRMAGNGSKLRQGRFRPDVRKHFFTEGVSHTPNRLPGEVADAPSLSAFERHLDNALKNML</sequence>
<evidence type="ECO:0000313" key="2">
    <source>
        <dbReference type="Proteomes" id="UP001333110"/>
    </source>
</evidence>
<evidence type="ECO:0000313" key="1">
    <source>
        <dbReference type="EMBL" id="KAK4808052.1"/>
    </source>
</evidence>
<proteinExistence type="predicted"/>
<keyword evidence="2" id="KW-1185">Reference proteome</keyword>
<dbReference type="AlphaFoldDB" id="A0AAN7RKV5"/>
<name>A0AAN7RKV5_MYCAM</name>